<dbReference type="RefSeq" id="WP_013963761.1">
    <property type="nucleotide sequence ID" value="NC_015730.1"/>
</dbReference>
<evidence type="ECO:0000256" key="1">
    <source>
        <dbReference type="SAM" id="Phobius"/>
    </source>
</evidence>
<dbReference type="KEGG" id="rli:RLO149_c039800"/>
<feature type="transmembrane region" description="Helical" evidence="1">
    <location>
        <begin position="74"/>
        <end position="94"/>
    </location>
</feature>
<keyword evidence="3" id="KW-1185">Reference proteome</keyword>
<dbReference type="AlphaFoldDB" id="F7ZEI5"/>
<proteinExistence type="predicted"/>
<gene>
    <name evidence="2" type="ordered locus">RLO149_c039800</name>
</gene>
<sequence>MRQQTRTIAIFIGLMCLVRFSLGAVGYVAPDFLMLELGALPDENLQMPYVVRVWAIRDMVITVLVVIATPATIVPLLIGCIVIDSVDILTAVLSGQSGANTASETISLTMTAILALIPETIALVLILRNRRLSTIRQV</sequence>
<feature type="transmembrane region" description="Helical" evidence="1">
    <location>
        <begin position="7"/>
        <end position="29"/>
    </location>
</feature>
<dbReference type="EMBL" id="CP002623">
    <property type="protein sequence ID" value="AEI95881.1"/>
    <property type="molecule type" value="Genomic_DNA"/>
</dbReference>
<evidence type="ECO:0000313" key="2">
    <source>
        <dbReference type="EMBL" id="AEI95881.1"/>
    </source>
</evidence>
<keyword evidence="1" id="KW-0472">Membrane</keyword>
<name>F7ZEI5_ROSLO</name>
<reference evidence="2 3" key="1">
    <citation type="journal article" date="2011" name="BMC Genomics">
        <title>Comparative genome analysis and genome-guided physiological analysis of Roseobacter litoralis.</title>
        <authorList>
            <person name="Kalhoefer D."/>
            <person name="Thole S."/>
            <person name="Voget S."/>
            <person name="Lehmann R."/>
            <person name="Liesegang H."/>
            <person name="Wollher A."/>
            <person name="Daniel R."/>
            <person name="Simon M."/>
            <person name="Brinkhoff T."/>
        </authorList>
    </citation>
    <scope>NUCLEOTIDE SEQUENCE [LARGE SCALE GENOMIC DNA]</scope>
    <source>
        <strain evidence="3">ATCC 49566 / DSM 6996 / JCM 21268 / NBRC 15278 / OCh 149</strain>
    </source>
</reference>
<keyword evidence="1" id="KW-1133">Transmembrane helix</keyword>
<dbReference type="eggNOG" id="ENOG5033628">
    <property type="taxonomic scope" value="Bacteria"/>
</dbReference>
<feature type="transmembrane region" description="Helical" evidence="1">
    <location>
        <begin position="106"/>
        <end position="127"/>
    </location>
</feature>
<evidence type="ECO:0000313" key="3">
    <source>
        <dbReference type="Proteomes" id="UP000001353"/>
    </source>
</evidence>
<dbReference type="OrthoDB" id="572415at2"/>
<accession>F7ZEI5</accession>
<protein>
    <submittedName>
        <fullName evidence="2">Uncharacterized protein</fullName>
    </submittedName>
</protein>
<keyword evidence="1" id="KW-0812">Transmembrane</keyword>
<dbReference type="Proteomes" id="UP000001353">
    <property type="component" value="Chromosome"/>
</dbReference>
<organism evidence="2 3">
    <name type="scientific">Roseobacter litoralis (strain ATCC 49566 / DSM 6996 / JCM 21268 / NBRC 15278 / OCh 149)</name>
    <dbReference type="NCBI Taxonomy" id="391595"/>
    <lineage>
        <taxon>Bacteria</taxon>
        <taxon>Pseudomonadati</taxon>
        <taxon>Pseudomonadota</taxon>
        <taxon>Alphaproteobacteria</taxon>
        <taxon>Rhodobacterales</taxon>
        <taxon>Roseobacteraceae</taxon>
        <taxon>Roseobacter</taxon>
    </lineage>
</organism>
<feature type="transmembrane region" description="Helical" evidence="1">
    <location>
        <begin position="49"/>
        <end position="67"/>
    </location>
</feature>
<dbReference type="HOGENOM" id="CLU_119033_0_0_5"/>